<proteinExistence type="predicted"/>
<reference evidence="3 4" key="1">
    <citation type="journal article" date="2022" name="IScience">
        <title>An ultrasensitive nanofiber-based assay for enzymatic hydrolysis and deep-sea microbial degradation of cellulose.</title>
        <authorList>
            <person name="Tsudome M."/>
            <person name="Tachioka M."/>
            <person name="Miyazaki M."/>
            <person name="Uchimura K."/>
            <person name="Tsuda M."/>
            <person name="Takaki Y."/>
            <person name="Deguchi S."/>
        </authorList>
    </citation>
    <scope>NUCLEOTIDE SEQUENCE [LARGE SCALE GENOMIC DNA]</scope>
    <source>
        <strain evidence="3 4">GE09</strain>
    </source>
</reference>
<evidence type="ECO:0000313" key="4">
    <source>
        <dbReference type="Proteomes" id="UP001320119"/>
    </source>
</evidence>
<feature type="domain" description="TraG N-terminal Proteobacteria" evidence="2">
    <location>
        <begin position="8"/>
        <end position="531"/>
    </location>
</feature>
<organism evidence="3 4">
    <name type="scientific">Marinagarivorans cellulosilyticus</name>
    <dbReference type="NCBI Taxonomy" id="2721545"/>
    <lineage>
        <taxon>Bacteria</taxon>
        <taxon>Pseudomonadati</taxon>
        <taxon>Pseudomonadota</taxon>
        <taxon>Gammaproteobacteria</taxon>
        <taxon>Cellvibrionales</taxon>
        <taxon>Cellvibrionaceae</taxon>
        <taxon>Marinagarivorans</taxon>
    </lineage>
</organism>
<sequence length="557" mass="61687">MPVGSIIELYTTMLGWYMYDALWGLLTGTGLVLAPFAVAIIQTLIKGSEREEHKTGDFVKALEIRIYTMLAVMIIAAQPLVTLQPTKMVFNDVYCEPAGTDINLIDKKTEETIFDDAGNTAGNASNRFMSTINGSVINIPLWWYVVSNLSNAVAYSLKMELPCNPDFRLMTSGISNAKIKDPKLLRELEQFQDDCWKKAVVTYLKDSKDPSFTIPNTISNVEQDISWLGSRLFLTQAQYYPSERSSTPNEHLFWRETVDGPAASKEQTGDRWIPFCHEWWSEQYSASGIENGLRERTLDHIKTEENSDWLKWLEYWAANATGMTSTASLDDYILLLALKNDAKLTNGLSKNYEQQKSFMNQSLDTLSDIVAYGGIFFKSIPNRAEANTYRAAAPVIQALIIMLFVMFLPLLMNFMLFDIGKVLGITVILFSVIFWGYLFELAEYIDNYLISSLISGFSDTSLNEDALAAANGISSLGSNMSSDDSLALSVLKWISRMSYILIPAVFTGLLGMVGFNFSSAITGAIGNMGRGSANAASSGASQAQSIVSGGVRKAGRR</sequence>
<name>A0AAN1WHK8_9GAMM</name>
<dbReference type="EMBL" id="AP023086">
    <property type="protein sequence ID" value="BCD97750.1"/>
    <property type="molecule type" value="Genomic_DNA"/>
</dbReference>
<keyword evidence="1" id="KW-1133">Transmembrane helix</keyword>
<feature type="transmembrane region" description="Helical" evidence="1">
    <location>
        <begin position="66"/>
        <end position="83"/>
    </location>
</feature>
<keyword evidence="1" id="KW-0812">Transmembrane</keyword>
<feature type="transmembrane region" description="Helical" evidence="1">
    <location>
        <begin position="391"/>
        <end position="410"/>
    </location>
</feature>
<evidence type="ECO:0000256" key="1">
    <source>
        <dbReference type="SAM" id="Phobius"/>
    </source>
</evidence>
<keyword evidence="4" id="KW-1185">Reference proteome</keyword>
<dbReference type="KEGG" id="marq:MARGE09_P1951"/>
<dbReference type="Proteomes" id="UP001320119">
    <property type="component" value="Chromosome"/>
</dbReference>
<evidence type="ECO:0000313" key="3">
    <source>
        <dbReference type="EMBL" id="BCD97750.1"/>
    </source>
</evidence>
<dbReference type="AlphaFoldDB" id="A0AAN1WHK8"/>
<feature type="transmembrane region" description="Helical" evidence="1">
    <location>
        <begin position="422"/>
        <end position="439"/>
    </location>
</feature>
<protein>
    <recommendedName>
        <fullName evidence="2">TraG N-terminal Proteobacteria domain-containing protein</fullName>
    </recommendedName>
</protein>
<feature type="transmembrane region" description="Helical" evidence="1">
    <location>
        <begin position="21"/>
        <end position="45"/>
    </location>
</feature>
<dbReference type="RefSeq" id="WP_255711970.1">
    <property type="nucleotide sequence ID" value="NZ_AP023086.1"/>
</dbReference>
<feature type="transmembrane region" description="Helical" evidence="1">
    <location>
        <begin position="497"/>
        <end position="518"/>
    </location>
</feature>
<dbReference type="InterPro" id="IPR012931">
    <property type="entry name" value="TraG_N_Proteobacteria"/>
</dbReference>
<dbReference type="Pfam" id="PF07916">
    <property type="entry name" value="TraG_N"/>
    <property type="match status" value="1"/>
</dbReference>
<gene>
    <name evidence="3" type="ORF">MARGE09_P1951</name>
</gene>
<evidence type="ECO:0000259" key="2">
    <source>
        <dbReference type="Pfam" id="PF07916"/>
    </source>
</evidence>
<keyword evidence="1" id="KW-0472">Membrane</keyword>
<accession>A0AAN1WHK8</accession>